<keyword evidence="3" id="KW-1185">Reference proteome</keyword>
<feature type="compositionally biased region" description="Basic and acidic residues" evidence="1">
    <location>
        <begin position="58"/>
        <end position="68"/>
    </location>
</feature>
<reference evidence="2" key="1">
    <citation type="submission" date="2021-03" db="EMBL/GenBank/DDBJ databases">
        <authorList>
            <person name="Tagirdzhanova G."/>
        </authorList>
    </citation>
    <scope>NUCLEOTIDE SEQUENCE</scope>
</reference>
<feature type="compositionally biased region" description="Low complexity" evidence="1">
    <location>
        <begin position="15"/>
        <end position="27"/>
    </location>
</feature>
<organism evidence="2 3">
    <name type="scientific">Heterodermia speciosa</name>
    <dbReference type="NCBI Taxonomy" id="116794"/>
    <lineage>
        <taxon>Eukaryota</taxon>
        <taxon>Fungi</taxon>
        <taxon>Dikarya</taxon>
        <taxon>Ascomycota</taxon>
        <taxon>Pezizomycotina</taxon>
        <taxon>Lecanoromycetes</taxon>
        <taxon>OSLEUM clade</taxon>
        <taxon>Lecanoromycetidae</taxon>
        <taxon>Caliciales</taxon>
        <taxon>Physciaceae</taxon>
        <taxon>Heterodermia</taxon>
    </lineage>
</organism>
<feature type="compositionally biased region" description="Gly residues" evidence="1">
    <location>
        <begin position="421"/>
        <end position="439"/>
    </location>
</feature>
<dbReference type="Proteomes" id="UP000664521">
    <property type="component" value="Unassembled WGS sequence"/>
</dbReference>
<sequence length="474" mass="52580">MSSNQANHSRHRRTVSFVDVVSSTVRRPAPERRPSESQTAGTRSWRPQATGLVNVRRRSGERYVERRPSSYGGLGTRAGGSGSGGHAPRRPPPPPQYSFLPPPPFHGRPPSPIRRTQHEQVFEPESRPSSPILRAESTADDLFDFFGSLPPPLHLQHRPKEAIVSHWTNWLIRVRGIDYDNARTMAEVYVDERWKGGEVIPRRDMPMFQPPIQQDIDSPWIQREQDPGNSRPFPPDTETVPLPPNNNDIGRPQPRWSVPPLRETQPSRTRDNTTTPSPSPAAGHRRVYSEPPPFDFRSPSQNPFQESNEPTPAPGSEPTSHWHQTTDLPPSSPNPTPPLQTHLTHAIHSALATNPLNHNLDTADGHLYLDARFRVPIAVARAGGVDWVGCLSGVGVFVPVGGGWERAGDGRRVGKGEGEVDGGQGGEGDGDGGQGGEGGQRQQRRTSRTAEELAREEEEGWERVRARGRKRWSY</sequence>
<dbReference type="EMBL" id="CAJPDS010000022">
    <property type="protein sequence ID" value="CAF9918574.1"/>
    <property type="molecule type" value="Genomic_DNA"/>
</dbReference>
<feature type="compositionally biased region" description="Polar residues" evidence="1">
    <location>
        <begin position="38"/>
        <end position="47"/>
    </location>
</feature>
<evidence type="ECO:0000313" key="3">
    <source>
        <dbReference type="Proteomes" id="UP000664521"/>
    </source>
</evidence>
<feature type="compositionally biased region" description="Basic and acidic residues" evidence="1">
    <location>
        <begin position="116"/>
        <end position="126"/>
    </location>
</feature>
<feature type="region of interest" description="Disordered" evidence="1">
    <location>
        <begin position="221"/>
        <end position="341"/>
    </location>
</feature>
<feature type="compositionally biased region" description="Gly residues" evidence="1">
    <location>
        <begin position="72"/>
        <end position="85"/>
    </location>
</feature>
<name>A0A8H3F5Y0_9LECA</name>
<feature type="compositionally biased region" description="Pro residues" evidence="1">
    <location>
        <begin position="90"/>
        <end position="112"/>
    </location>
</feature>
<comment type="caution">
    <text evidence="2">The sequence shown here is derived from an EMBL/GenBank/DDBJ whole genome shotgun (WGS) entry which is preliminary data.</text>
</comment>
<feature type="region of interest" description="Disordered" evidence="1">
    <location>
        <begin position="1"/>
        <end position="133"/>
    </location>
</feature>
<evidence type="ECO:0000256" key="1">
    <source>
        <dbReference type="SAM" id="MobiDB-lite"/>
    </source>
</evidence>
<feature type="region of interest" description="Disordered" evidence="1">
    <location>
        <begin position="401"/>
        <end position="474"/>
    </location>
</feature>
<feature type="compositionally biased region" description="Basic and acidic residues" evidence="1">
    <location>
        <begin position="406"/>
        <end position="418"/>
    </location>
</feature>
<feature type="compositionally biased region" description="Polar residues" evidence="1">
    <location>
        <begin position="264"/>
        <end position="276"/>
    </location>
</feature>
<dbReference type="AlphaFoldDB" id="A0A8H3F5Y0"/>
<evidence type="ECO:0000313" key="2">
    <source>
        <dbReference type="EMBL" id="CAF9918574.1"/>
    </source>
</evidence>
<gene>
    <name evidence="2" type="ORF">HETSPECPRED_003798</name>
</gene>
<proteinExistence type="predicted"/>
<feature type="compositionally biased region" description="Polar residues" evidence="1">
    <location>
        <begin position="298"/>
        <end position="310"/>
    </location>
</feature>
<dbReference type="OrthoDB" id="10660654at2759"/>
<accession>A0A8H3F5Y0</accession>
<protein>
    <submittedName>
        <fullName evidence="2">Uncharacterized protein</fullName>
    </submittedName>
</protein>